<dbReference type="OrthoDB" id="262740at2"/>
<feature type="region of interest" description="Disordered" evidence="1">
    <location>
        <begin position="151"/>
        <end position="172"/>
    </location>
</feature>
<proteinExistence type="predicted"/>
<accession>A0A547PPR3</accession>
<evidence type="ECO:0000313" key="2">
    <source>
        <dbReference type="EMBL" id="TRD16109.1"/>
    </source>
</evidence>
<dbReference type="Proteomes" id="UP000318590">
    <property type="component" value="Unassembled WGS sequence"/>
</dbReference>
<sequence>MSRLSNLLNPPTREPAACLIELGEDRTNPGPLNALVKSIEIATSRTDAAAATIIFEDRRTEDGTFMVADSGLFYRWQPIRLTVDFSLYQEEILRGYITGLKPNFPASGGEVTLELSILDESALLERDHMRKVWGSDVDTTDLMILSELTEGTGITPDPESGDGQKARSLSQDGPALPFLRDRAAANGYELLFTPGAVYFGPKRLEGEAQAPIMVYAGRATNCLSFGIEDDGMKPDAVTYEVAPVTDGATPETETLEPAVPSLGSTPAAQEGSGLGQRFVARLSRSGDEPPEATAQRAQAMADEAAFKLRANGELDGSLYGHVLRPGALVPVDGTGVRYGGLYYTDKVTHQFTEQGYRQQFELMRNATGEDGGLAAAIAGSSGPLKSVASALTGLF</sequence>
<comment type="caution">
    <text evidence="2">The sequence shown here is derived from an EMBL/GenBank/DDBJ whole genome shotgun (WGS) entry which is preliminary data.</text>
</comment>
<gene>
    <name evidence="2" type="ORF">FEV53_14590</name>
</gene>
<dbReference type="AlphaFoldDB" id="A0A547PPR3"/>
<dbReference type="RefSeq" id="WP_142835548.1">
    <property type="nucleotide sequence ID" value="NZ_VFSV01000031.1"/>
</dbReference>
<evidence type="ECO:0008006" key="4">
    <source>
        <dbReference type="Google" id="ProtNLM"/>
    </source>
</evidence>
<organism evidence="2 3">
    <name type="scientific">Palleronia caenipelagi</name>
    <dbReference type="NCBI Taxonomy" id="2489174"/>
    <lineage>
        <taxon>Bacteria</taxon>
        <taxon>Pseudomonadati</taxon>
        <taxon>Pseudomonadota</taxon>
        <taxon>Alphaproteobacteria</taxon>
        <taxon>Rhodobacterales</taxon>
        <taxon>Roseobacteraceae</taxon>
        <taxon>Palleronia</taxon>
    </lineage>
</organism>
<feature type="region of interest" description="Disordered" evidence="1">
    <location>
        <begin position="247"/>
        <end position="273"/>
    </location>
</feature>
<dbReference type="EMBL" id="VFSV01000031">
    <property type="protein sequence ID" value="TRD16109.1"/>
    <property type="molecule type" value="Genomic_DNA"/>
</dbReference>
<reference evidence="2 3" key="1">
    <citation type="submission" date="2019-06" db="EMBL/GenBank/DDBJ databases">
        <title>Paenimaribius caenipelagi gen. nov., sp. nov., isolated from a tidal flat.</title>
        <authorList>
            <person name="Yoon J.-H."/>
        </authorList>
    </citation>
    <scope>NUCLEOTIDE SEQUENCE [LARGE SCALE GENOMIC DNA]</scope>
    <source>
        <strain evidence="2 3">JBTF-M29</strain>
    </source>
</reference>
<evidence type="ECO:0000313" key="3">
    <source>
        <dbReference type="Proteomes" id="UP000318590"/>
    </source>
</evidence>
<protein>
    <recommendedName>
        <fullName evidence="4">Phage late control D family protein</fullName>
    </recommendedName>
</protein>
<keyword evidence="3" id="KW-1185">Reference proteome</keyword>
<evidence type="ECO:0000256" key="1">
    <source>
        <dbReference type="SAM" id="MobiDB-lite"/>
    </source>
</evidence>
<name>A0A547PPR3_9RHOB</name>